<organism evidence="10">
    <name type="scientific">Suberites domuncula</name>
    <name type="common">Sponge</name>
    <dbReference type="NCBI Taxonomy" id="55567"/>
    <lineage>
        <taxon>Eukaryota</taxon>
        <taxon>Metazoa</taxon>
        <taxon>Porifera</taxon>
        <taxon>Demospongiae</taxon>
        <taxon>Heteroscleromorpha</taxon>
        <taxon>Suberitida</taxon>
        <taxon>Suberitidae</taxon>
        <taxon>Suberites</taxon>
    </lineage>
</organism>
<dbReference type="PANTHER" id="PTHR24333">
    <property type="entry name" value="HOMEO BOX HB9 LIKE A-RELATED"/>
    <property type="match status" value="1"/>
</dbReference>
<dbReference type="InterPro" id="IPR050848">
    <property type="entry name" value="Homeobox_TF"/>
</dbReference>
<evidence type="ECO:0000256" key="3">
    <source>
        <dbReference type="ARBA" id="ARBA00023155"/>
    </source>
</evidence>
<dbReference type="PROSITE" id="PS00027">
    <property type="entry name" value="HOMEOBOX_1"/>
    <property type="match status" value="1"/>
</dbReference>
<dbReference type="EMBL" id="AJ493056">
    <property type="protein sequence ID" value="CAD37941.1"/>
    <property type="molecule type" value="mRNA"/>
</dbReference>
<keyword evidence="8" id="KW-1133">Transmembrane helix</keyword>
<dbReference type="GO" id="GO:0000981">
    <property type="term" value="F:DNA-binding transcription factor activity, RNA polymerase II-specific"/>
    <property type="evidence" value="ECO:0007669"/>
    <property type="project" value="InterPro"/>
</dbReference>
<keyword evidence="8" id="KW-0812">Transmembrane</keyword>
<dbReference type="GO" id="GO:0005634">
    <property type="term" value="C:nucleus"/>
    <property type="evidence" value="ECO:0007669"/>
    <property type="project" value="UniProtKB-SubCell"/>
</dbReference>
<dbReference type="InterPro" id="IPR009057">
    <property type="entry name" value="Homeodomain-like_sf"/>
</dbReference>
<proteinExistence type="evidence at transcript level"/>
<accession>Q6EX96</accession>
<sequence>MTLNSLWHWIPINLEKRKTQSLAPYQQSFRIDDLLRQKAIEQQPDHFPLPSPDDRFEENGTFRIGPVPPPKSTKTNVEKKISVDSTSPTGSVRNGTKRSISSDIEDDDELFRKRKKARTAFSREQVAELEKKFQEKKYLSSNERGELAEKLKLSDMQVKTWFQNRRMKFKRQSEEAEMEMKASKYSFSSFMPYGNMTSLYGYMQNGYPYPTNIRSPRTPSPGLDGSFSHLDMSSPSMLGSFTSPLSAGPHRHSGGMSPLIRSAPPSTSYFTSNGLLTPLSPSTSSYQQVYYNGDSANHSGLSSYSQYHLVGMIGKEQFPRPQLLHHKILSPLFLTSITYTINQIFRPLVFVVIFVLFQTYICDY</sequence>
<evidence type="ECO:0000259" key="9">
    <source>
        <dbReference type="PROSITE" id="PS50071"/>
    </source>
</evidence>
<dbReference type="Gene3D" id="1.10.10.60">
    <property type="entry name" value="Homeodomain-like"/>
    <property type="match status" value="1"/>
</dbReference>
<dbReference type="Pfam" id="PF00046">
    <property type="entry name" value="Homeodomain"/>
    <property type="match status" value="1"/>
</dbReference>
<evidence type="ECO:0000313" key="10">
    <source>
        <dbReference type="EMBL" id="CAD37941.1"/>
    </source>
</evidence>
<dbReference type="PANTHER" id="PTHR24333:SF8">
    <property type="entry name" value="HOMEOBOX PROTEIN CEH-62"/>
    <property type="match status" value="1"/>
</dbReference>
<dbReference type="InterPro" id="IPR020479">
    <property type="entry name" value="HD_metazoa"/>
</dbReference>
<dbReference type="SMART" id="SM00389">
    <property type="entry name" value="HOX"/>
    <property type="match status" value="1"/>
</dbReference>
<feature type="region of interest" description="Disordered" evidence="7">
    <location>
        <begin position="61"/>
        <end position="103"/>
    </location>
</feature>
<gene>
    <name evidence="10" type="primary">hoxa1</name>
</gene>
<feature type="transmembrane region" description="Helical" evidence="8">
    <location>
        <begin position="344"/>
        <end position="362"/>
    </location>
</feature>
<dbReference type="PRINTS" id="PR00024">
    <property type="entry name" value="HOMEOBOX"/>
</dbReference>
<keyword evidence="8" id="KW-0472">Membrane</keyword>
<evidence type="ECO:0000256" key="2">
    <source>
        <dbReference type="ARBA" id="ARBA00023125"/>
    </source>
</evidence>
<protein>
    <submittedName>
        <fullName evidence="10">Homeobox protein HOXa1</fullName>
    </submittedName>
</protein>
<feature type="domain" description="Homeobox" evidence="9">
    <location>
        <begin position="112"/>
        <end position="172"/>
    </location>
</feature>
<keyword evidence="2 5" id="KW-0238">DNA-binding</keyword>
<feature type="DNA-binding region" description="Homeobox" evidence="5">
    <location>
        <begin position="114"/>
        <end position="173"/>
    </location>
</feature>
<dbReference type="SUPFAM" id="SSF46689">
    <property type="entry name" value="Homeodomain-like"/>
    <property type="match status" value="1"/>
</dbReference>
<dbReference type="InterPro" id="IPR017970">
    <property type="entry name" value="Homeobox_CS"/>
</dbReference>
<reference evidence="10" key="1">
    <citation type="submission" date="2002-07" db="EMBL/GenBank/DDBJ databases">
        <title>The molecular basis of the evolution of the metazoan bodyplan: extracellular matrix-mediated morphogenesis in marine demosponges.</title>
        <authorList>
            <person name="Mueller W.E.G."/>
            <person name="Schroeder H.C."/>
            <person name="Grebenjuk V.A."/>
            <person name="Batel R."/>
            <person name="Mueller I.M."/>
            <person name="Fattorusso E."/>
        </authorList>
    </citation>
    <scope>NUCLEOTIDE SEQUENCE</scope>
</reference>
<dbReference type="PROSITE" id="PS50071">
    <property type="entry name" value="HOMEOBOX_2"/>
    <property type="match status" value="1"/>
</dbReference>
<evidence type="ECO:0000256" key="1">
    <source>
        <dbReference type="ARBA" id="ARBA00004123"/>
    </source>
</evidence>
<evidence type="ECO:0000256" key="5">
    <source>
        <dbReference type="PROSITE-ProRule" id="PRU00108"/>
    </source>
</evidence>
<evidence type="ECO:0000256" key="4">
    <source>
        <dbReference type="ARBA" id="ARBA00023242"/>
    </source>
</evidence>
<dbReference type="CDD" id="cd00086">
    <property type="entry name" value="homeodomain"/>
    <property type="match status" value="1"/>
</dbReference>
<feature type="compositionally biased region" description="Polar residues" evidence="7">
    <location>
        <begin position="83"/>
        <end position="98"/>
    </location>
</feature>
<keyword evidence="4 5" id="KW-0539">Nucleus</keyword>
<evidence type="ECO:0000256" key="6">
    <source>
        <dbReference type="RuleBase" id="RU000682"/>
    </source>
</evidence>
<evidence type="ECO:0000256" key="7">
    <source>
        <dbReference type="SAM" id="MobiDB-lite"/>
    </source>
</evidence>
<dbReference type="GO" id="GO:0003677">
    <property type="term" value="F:DNA binding"/>
    <property type="evidence" value="ECO:0007669"/>
    <property type="project" value="UniProtKB-UniRule"/>
</dbReference>
<comment type="subcellular location">
    <subcellularLocation>
        <location evidence="1 5 6">Nucleus</location>
    </subcellularLocation>
</comment>
<dbReference type="AlphaFoldDB" id="Q6EX96"/>
<dbReference type="InterPro" id="IPR001356">
    <property type="entry name" value="HD"/>
</dbReference>
<evidence type="ECO:0000256" key="8">
    <source>
        <dbReference type="SAM" id="Phobius"/>
    </source>
</evidence>
<name>Q6EX96_SUBDO</name>
<keyword evidence="3 5" id="KW-0371">Homeobox</keyword>